<evidence type="ECO:0000256" key="2">
    <source>
        <dbReference type="ARBA" id="ARBA00023015"/>
    </source>
</evidence>
<dbReference type="Gene3D" id="3.40.190.10">
    <property type="entry name" value="Periplasmic binding protein-like II"/>
    <property type="match status" value="2"/>
</dbReference>
<evidence type="ECO:0000256" key="3">
    <source>
        <dbReference type="ARBA" id="ARBA00023125"/>
    </source>
</evidence>
<keyword evidence="3" id="KW-0238">DNA-binding</keyword>
<comment type="similarity">
    <text evidence="1">Belongs to the LysR transcriptional regulatory family.</text>
</comment>
<evidence type="ECO:0000313" key="7">
    <source>
        <dbReference type="Proteomes" id="UP000500755"/>
    </source>
</evidence>
<dbReference type="PROSITE" id="PS50931">
    <property type="entry name" value="HTH_LYSR"/>
    <property type="match status" value="1"/>
</dbReference>
<dbReference type="InterPro" id="IPR036388">
    <property type="entry name" value="WH-like_DNA-bd_sf"/>
</dbReference>
<name>A0A858ZZZ3_9BURK</name>
<evidence type="ECO:0000259" key="5">
    <source>
        <dbReference type="PROSITE" id="PS50931"/>
    </source>
</evidence>
<feature type="domain" description="HTH lysR-type" evidence="5">
    <location>
        <begin position="6"/>
        <end position="63"/>
    </location>
</feature>
<reference evidence="6 7" key="1">
    <citation type="submission" date="2020-05" db="EMBL/GenBank/DDBJ databases">
        <title>Complete genome sequence of Alicycliphilus denitrificans DP3.</title>
        <authorList>
            <person name="Chen X."/>
        </authorList>
    </citation>
    <scope>NUCLEOTIDE SEQUENCE [LARGE SCALE GENOMIC DNA]</scope>
    <source>
        <strain evidence="6 7">DP3</strain>
    </source>
</reference>
<dbReference type="SUPFAM" id="SSF46785">
    <property type="entry name" value="Winged helix' DNA-binding domain"/>
    <property type="match status" value="1"/>
</dbReference>
<proteinExistence type="inferred from homology"/>
<gene>
    <name evidence="6" type="ORF">HF896_19785</name>
</gene>
<dbReference type="InterPro" id="IPR036390">
    <property type="entry name" value="WH_DNA-bd_sf"/>
</dbReference>
<dbReference type="CDD" id="cd08417">
    <property type="entry name" value="PBP2_Nitroaromatics_like"/>
    <property type="match status" value="1"/>
</dbReference>
<dbReference type="AlphaFoldDB" id="A0A858ZZZ3"/>
<organism evidence="6 7">
    <name type="scientific">Alicycliphilus denitrificans</name>
    <dbReference type="NCBI Taxonomy" id="179636"/>
    <lineage>
        <taxon>Bacteria</taxon>
        <taxon>Pseudomonadati</taxon>
        <taxon>Pseudomonadota</taxon>
        <taxon>Betaproteobacteria</taxon>
        <taxon>Burkholderiales</taxon>
        <taxon>Comamonadaceae</taxon>
        <taxon>Alicycliphilus</taxon>
    </lineage>
</organism>
<dbReference type="PANTHER" id="PTHR30118:SF6">
    <property type="entry name" value="HTH-TYPE TRANSCRIPTIONAL REGULATOR LEUO"/>
    <property type="match status" value="1"/>
</dbReference>
<dbReference type="InterPro" id="IPR000847">
    <property type="entry name" value="LysR_HTH_N"/>
</dbReference>
<dbReference type="Proteomes" id="UP000500755">
    <property type="component" value="Chromosome"/>
</dbReference>
<evidence type="ECO:0000256" key="4">
    <source>
        <dbReference type="ARBA" id="ARBA00023163"/>
    </source>
</evidence>
<dbReference type="InterPro" id="IPR037402">
    <property type="entry name" value="YidZ_PBP2"/>
</dbReference>
<dbReference type="GO" id="GO:0003700">
    <property type="term" value="F:DNA-binding transcription factor activity"/>
    <property type="evidence" value="ECO:0007669"/>
    <property type="project" value="InterPro"/>
</dbReference>
<accession>A0A858ZZZ3</accession>
<sequence length="301" mass="34136">MNLRTLDLNLLRVFDAVFTERSMSKAADRLHLSQPTVSNAMARLREKLGDPLFERSSSGMTPTSRAKLLAEPVRQALALIERGLEGESDFDYAHADREFVVAVEDYGESVILPSFIDWLSQVAPGLRVRISPSVGTQILSDLREGRVDLALDYFPSQDPSVHQVCVLTDTLLAITRRHHPQMTERLTLETYLDLHHVVRAHDGKSRPMIDLALAKRGLSRRISATVPHFLSMPLMVQTSQLIATLPRRMALLYADNFPLQTHTVPLRVPTFPVYLLWHSHADHDAGLSWFRKHLIELCRRL</sequence>
<keyword evidence="2" id="KW-0805">Transcription regulation</keyword>
<dbReference type="GO" id="GO:0003677">
    <property type="term" value="F:DNA binding"/>
    <property type="evidence" value="ECO:0007669"/>
    <property type="project" value="UniProtKB-KW"/>
</dbReference>
<dbReference type="Pfam" id="PF03466">
    <property type="entry name" value="LysR_substrate"/>
    <property type="match status" value="1"/>
</dbReference>
<keyword evidence="4" id="KW-0804">Transcription</keyword>
<dbReference type="InterPro" id="IPR050389">
    <property type="entry name" value="LysR-type_TF"/>
</dbReference>
<evidence type="ECO:0000256" key="1">
    <source>
        <dbReference type="ARBA" id="ARBA00009437"/>
    </source>
</evidence>
<dbReference type="EMBL" id="CP051298">
    <property type="protein sequence ID" value="QKD45719.1"/>
    <property type="molecule type" value="Genomic_DNA"/>
</dbReference>
<dbReference type="Pfam" id="PF00126">
    <property type="entry name" value="HTH_1"/>
    <property type="match status" value="1"/>
</dbReference>
<evidence type="ECO:0000313" key="6">
    <source>
        <dbReference type="EMBL" id="QKD45719.1"/>
    </source>
</evidence>
<dbReference type="RefSeq" id="WP_168728084.1">
    <property type="nucleotide sequence ID" value="NZ_CP051298.1"/>
</dbReference>
<dbReference type="PRINTS" id="PR00039">
    <property type="entry name" value="HTHLYSR"/>
</dbReference>
<dbReference type="PANTHER" id="PTHR30118">
    <property type="entry name" value="HTH-TYPE TRANSCRIPTIONAL REGULATOR LEUO-RELATED"/>
    <property type="match status" value="1"/>
</dbReference>
<dbReference type="InterPro" id="IPR005119">
    <property type="entry name" value="LysR_subst-bd"/>
</dbReference>
<protein>
    <submittedName>
        <fullName evidence="6">LysR family transcriptional regulator</fullName>
    </submittedName>
</protein>
<dbReference type="Gene3D" id="1.10.10.10">
    <property type="entry name" value="Winged helix-like DNA-binding domain superfamily/Winged helix DNA-binding domain"/>
    <property type="match status" value="1"/>
</dbReference>
<dbReference type="SUPFAM" id="SSF53850">
    <property type="entry name" value="Periplasmic binding protein-like II"/>
    <property type="match status" value="1"/>
</dbReference>